<dbReference type="EMBL" id="MU970067">
    <property type="protein sequence ID" value="KAK9323007.1"/>
    <property type="molecule type" value="Genomic_DNA"/>
</dbReference>
<proteinExistence type="predicted"/>
<reference evidence="2" key="1">
    <citation type="journal article" date="2024" name="Front. Bioeng. Biotechnol.">
        <title>Genome-scale model development and genomic sequencing of the oleaginous clade Lipomyces.</title>
        <authorList>
            <person name="Czajka J.J."/>
            <person name="Han Y."/>
            <person name="Kim J."/>
            <person name="Mondo S.J."/>
            <person name="Hofstad B.A."/>
            <person name="Robles A."/>
            <person name="Haridas S."/>
            <person name="Riley R."/>
            <person name="LaButti K."/>
            <person name="Pangilinan J."/>
            <person name="Andreopoulos W."/>
            <person name="Lipzen A."/>
            <person name="Yan J."/>
            <person name="Wang M."/>
            <person name="Ng V."/>
            <person name="Grigoriev I.V."/>
            <person name="Spatafora J.W."/>
            <person name="Magnuson J.K."/>
            <person name="Baker S.E."/>
            <person name="Pomraning K.R."/>
        </authorList>
    </citation>
    <scope>NUCLEOTIDE SEQUENCE [LARGE SCALE GENOMIC DNA]</scope>
    <source>
        <strain evidence="2">CBS 10300</strain>
    </source>
</reference>
<accession>A0ACC3TQ48</accession>
<evidence type="ECO:0000313" key="2">
    <source>
        <dbReference type="Proteomes" id="UP001489719"/>
    </source>
</evidence>
<protein>
    <submittedName>
        <fullName evidence="1">Uncharacterized protein</fullName>
    </submittedName>
</protein>
<comment type="caution">
    <text evidence="1">The sequence shown here is derived from an EMBL/GenBank/DDBJ whole genome shotgun (WGS) entry which is preliminary data.</text>
</comment>
<gene>
    <name evidence="1" type="ORF">V1517DRAFT_113492</name>
</gene>
<organism evidence="1 2">
    <name type="scientific">Lipomyces orientalis</name>
    <dbReference type="NCBI Taxonomy" id="1233043"/>
    <lineage>
        <taxon>Eukaryota</taxon>
        <taxon>Fungi</taxon>
        <taxon>Dikarya</taxon>
        <taxon>Ascomycota</taxon>
        <taxon>Saccharomycotina</taxon>
        <taxon>Lipomycetes</taxon>
        <taxon>Lipomycetales</taxon>
        <taxon>Lipomycetaceae</taxon>
        <taxon>Lipomyces</taxon>
    </lineage>
</organism>
<evidence type="ECO:0000313" key="1">
    <source>
        <dbReference type="EMBL" id="KAK9323007.1"/>
    </source>
</evidence>
<dbReference type="Proteomes" id="UP001489719">
    <property type="component" value="Unassembled WGS sequence"/>
</dbReference>
<name>A0ACC3TQ48_9ASCO</name>
<sequence length="437" mass="45842">MAFTYTFNWPADPPAEEVYVTGSFDNWSKSAPLAQNLDGSWSVSIPLPSEKIAYKFVVDNNWVIDPSAKTETDASGITNNVLDLDDMTVASTASSLPGGYIPESGGIPVAPASSSKPSEPVDEPPVTKSTAPESVASGPTATGSEVASAADTATMEPDSAPAGQSVPTATTSAEEPEPQRPATNGVESSEELAPIPTVMPQSRILHAPFLGTPGIVIPANASEIKEFREVSTIDPRTLNEPEPTTAESDATVSESGLEPTPEIPAEPEPTPVETVNVEPPETQGKITGLTGPPPEILLGPNDELPKPSIKSPEPEPEPITQEEAIGAFQAPPGIAIPTDTAEIKELQQPKPTTVEDEPVIVKDTRTVSPPSAGSTVSEVVDTSTSTAPEIVNAEDIPKDIAEPKPASPPAPNKKPNERSRSPKSKTSFFDKVRKMFK</sequence>
<keyword evidence="2" id="KW-1185">Reference proteome</keyword>